<protein>
    <recommendedName>
        <fullName evidence="1">VWFA domain-containing protein</fullName>
    </recommendedName>
</protein>
<dbReference type="PANTHER" id="PTHR24020:SF20">
    <property type="entry name" value="PH DOMAIN-CONTAINING PROTEIN"/>
    <property type="match status" value="1"/>
</dbReference>
<dbReference type="Gene3D" id="3.40.50.410">
    <property type="entry name" value="von Willebrand factor, type A domain"/>
    <property type="match status" value="3"/>
</dbReference>
<dbReference type="EMBL" id="CALNXK010000157">
    <property type="protein sequence ID" value="CAH3170601.1"/>
    <property type="molecule type" value="Genomic_DNA"/>
</dbReference>
<feature type="domain" description="VWFA" evidence="1">
    <location>
        <begin position="283"/>
        <end position="463"/>
    </location>
</feature>
<dbReference type="CDD" id="cd01450">
    <property type="entry name" value="vWFA_subfamily_ECM"/>
    <property type="match status" value="1"/>
</dbReference>
<name>A0ABN8QVC1_9CNID</name>
<dbReference type="Proteomes" id="UP001159405">
    <property type="component" value="Unassembled WGS sequence"/>
</dbReference>
<proteinExistence type="predicted"/>
<dbReference type="Pfam" id="PF00092">
    <property type="entry name" value="VWA"/>
    <property type="match status" value="2"/>
</dbReference>
<evidence type="ECO:0000313" key="2">
    <source>
        <dbReference type="EMBL" id="CAH3170601.1"/>
    </source>
</evidence>
<dbReference type="PANTHER" id="PTHR24020">
    <property type="entry name" value="COLLAGEN ALPHA"/>
    <property type="match status" value="1"/>
</dbReference>
<comment type="caution">
    <text evidence="2">The sequence shown here is derived from an EMBL/GenBank/DDBJ whole genome shotgun (WGS) entry which is preliminary data.</text>
</comment>
<dbReference type="SUPFAM" id="SSF53300">
    <property type="entry name" value="vWA-like"/>
    <property type="match status" value="3"/>
</dbReference>
<gene>
    <name evidence="2" type="ORF">PLOB_00010836</name>
</gene>
<feature type="domain" description="VWFA" evidence="1">
    <location>
        <begin position="2"/>
        <end position="184"/>
    </location>
</feature>
<evidence type="ECO:0000259" key="1">
    <source>
        <dbReference type="PROSITE" id="PS50234"/>
    </source>
</evidence>
<dbReference type="InterPro" id="IPR002035">
    <property type="entry name" value="VWF_A"/>
</dbReference>
<organism evidence="2 3">
    <name type="scientific">Porites lobata</name>
    <dbReference type="NCBI Taxonomy" id="104759"/>
    <lineage>
        <taxon>Eukaryota</taxon>
        <taxon>Metazoa</taxon>
        <taxon>Cnidaria</taxon>
        <taxon>Anthozoa</taxon>
        <taxon>Hexacorallia</taxon>
        <taxon>Scleractinia</taxon>
        <taxon>Fungiina</taxon>
        <taxon>Poritidae</taxon>
        <taxon>Porites</taxon>
    </lineage>
</organism>
<keyword evidence="3" id="KW-1185">Reference proteome</keyword>
<reference evidence="2 3" key="1">
    <citation type="submission" date="2022-05" db="EMBL/GenBank/DDBJ databases">
        <authorList>
            <consortium name="Genoscope - CEA"/>
            <person name="William W."/>
        </authorList>
    </citation>
    <scope>NUCLEOTIDE SEQUENCE [LARGE SCALE GENOMIC DNA]</scope>
</reference>
<dbReference type="InterPro" id="IPR036465">
    <property type="entry name" value="vWFA_dom_sf"/>
</dbReference>
<evidence type="ECO:0000313" key="3">
    <source>
        <dbReference type="Proteomes" id="UP001159405"/>
    </source>
</evidence>
<sequence>METTFIIDSSVCGSDSDWNRLLYFVQTLVSFFNVSPSPSGGRIALIPYATDASVALKFNTLTGSRLSEAEVNRQIGLLKCQGGFRRIDKALDLADKEVLTPAGGVRDISKPVLVITAGKQTKDQGAYTPLDKASSRLQSKGAAVFVLGIGEDVDTTELNQIASGPNNVFRVDSFKDLYEKANEAKRGICVLGIICRQYRNTHPSCSFLLYGELARHNLLFSAMICVNIVTLPLEFITCGDSKRGKSEISNPSLKCITFCLFFSVPTTPTPVPTTPELCRIPMDTTFIIDSSLCESDSNWQRLLNFVQTLVSYFNVSPSGGRIAVIPYGSDAKVSLKFDTLTGNRLNGEEVNRRVGNLACQGGSRRIDKALELADKDVLIPSAGMRDVSRPVLVITTGKQTADEGVYTPLDIASSRLQDKGAAVFVLGIGKDVDPSELKQIASGPNNVFTVGSFDDLDTKANEAKKGICVLACKASVDVAFIVDSSGSIGRRRWPLVLDFLKRSSMSSMLDPTAHMWR</sequence>
<accession>A0ABN8QVC1</accession>
<dbReference type="PROSITE" id="PS50234">
    <property type="entry name" value="VWFA"/>
    <property type="match status" value="2"/>
</dbReference>
<dbReference type="SMART" id="SM00327">
    <property type="entry name" value="VWA"/>
    <property type="match status" value="2"/>
</dbReference>
<dbReference type="InterPro" id="IPR050525">
    <property type="entry name" value="ECM_Assembly_Org"/>
</dbReference>